<feature type="region of interest" description="Disordered" evidence="4">
    <location>
        <begin position="211"/>
        <end position="242"/>
    </location>
</feature>
<evidence type="ECO:0000256" key="1">
    <source>
        <dbReference type="ARBA" id="ARBA00022690"/>
    </source>
</evidence>
<evidence type="ECO:0000256" key="2">
    <source>
        <dbReference type="ARBA" id="ARBA00022900"/>
    </source>
</evidence>
<dbReference type="SMART" id="SM00131">
    <property type="entry name" value="KU"/>
    <property type="match status" value="1"/>
</dbReference>
<feature type="compositionally biased region" description="Basic and acidic residues" evidence="4">
    <location>
        <begin position="226"/>
        <end position="237"/>
    </location>
</feature>
<dbReference type="Proteomes" id="UP001432027">
    <property type="component" value="Unassembled WGS sequence"/>
</dbReference>
<feature type="non-terminal residue" evidence="7">
    <location>
        <position position="1"/>
    </location>
</feature>
<reference evidence="7" key="1">
    <citation type="submission" date="2023-10" db="EMBL/GenBank/DDBJ databases">
        <title>Genome assembly of Pristionchus species.</title>
        <authorList>
            <person name="Yoshida K."/>
            <person name="Sommer R.J."/>
        </authorList>
    </citation>
    <scope>NUCLEOTIDE SEQUENCE</scope>
    <source>
        <strain evidence="7">RS0144</strain>
    </source>
</reference>
<dbReference type="PANTHER" id="PTHR10083">
    <property type="entry name" value="KUNITZ-TYPE PROTEASE INHIBITOR-RELATED"/>
    <property type="match status" value="1"/>
</dbReference>
<comment type="caution">
    <text evidence="7">The sequence shown here is derived from an EMBL/GenBank/DDBJ whole genome shotgun (WGS) entry which is preliminary data.</text>
</comment>
<keyword evidence="2" id="KW-0722">Serine protease inhibitor</keyword>
<dbReference type="InterPro" id="IPR036880">
    <property type="entry name" value="Kunitz_BPTI_sf"/>
</dbReference>
<dbReference type="GO" id="GO:0004867">
    <property type="term" value="F:serine-type endopeptidase inhibitor activity"/>
    <property type="evidence" value="ECO:0007669"/>
    <property type="project" value="UniProtKB-KW"/>
</dbReference>
<gene>
    <name evidence="7" type="ORF">PENTCL1PPCAC_17399</name>
</gene>
<keyword evidence="5" id="KW-0472">Membrane</keyword>
<dbReference type="CDD" id="cd00109">
    <property type="entry name" value="Kunitz-type"/>
    <property type="match status" value="1"/>
</dbReference>
<dbReference type="PRINTS" id="PR00759">
    <property type="entry name" value="BASICPTASE"/>
</dbReference>
<evidence type="ECO:0000259" key="6">
    <source>
        <dbReference type="PROSITE" id="PS50279"/>
    </source>
</evidence>
<evidence type="ECO:0000313" key="8">
    <source>
        <dbReference type="Proteomes" id="UP001432027"/>
    </source>
</evidence>
<accession>A0AAV5TLR3</accession>
<keyword evidence="5" id="KW-0812">Transmembrane</keyword>
<protein>
    <recommendedName>
        <fullName evidence="6">BPTI/Kunitz inhibitor domain-containing protein</fullName>
    </recommendedName>
</protein>
<dbReference type="Gene3D" id="4.10.410.10">
    <property type="entry name" value="Pancreatic trypsin inhibitor Kunitz domain"/>
    <property type="match status" value="1"/>
</dbReference>
<keyword evidence="1" id="KW-0646">Protease inhibitor</keyword>
<keyword evidence="8" id="KW-1185">Reference proteome</keyword>
<dbReference type="SUPFAM" id="SSF57362">
    <property type="entry name" value="BPTI-like"/>
    <property type="match status" value="1"/>
</dbReference>
<dbReference type="AlphaFoldDB" id="A0AAV5TLR3"/>
<dbReference type="EMBL" id="BTSX01000004">
    <property type="protein sequence ID" value="GMS95224.1"/>
    <property type="molecule type" value="Genomic_DNA"/>
</dbReference>
<dbReference type="Pfam" id="PF00014">
    <property type="entry name" value="Kunitz_BPTI"/>
    <property type="match status" value="1"/>
</dbReference>
<dbReference type="PROSITE" id="PS50279">
    <property type="entry name" value="BPTI_KUNITZ_2"/>
    <property type="match status" value="1"/>
</dbReference>
<evidence type="ECO:0000313" key="7">
    <source>
        <dbReference type="EMBL" id="GMS95224.1"/>
    </source>
</evidence>
<dbReference type="PANTHER" id="PTHR10083:SF374">
    <property type="entry name" value="BPTI_KUNITZ INHIBITOR DOMAIN-CONTAINING PROTEIN"/>
    <property type="match status" value="1"/>
</dbReference>
<keyword evidence="3" id="KW-1015">Disulfide bond</keyword>
<sequence>NRFHFNPLLRECRPFVYGGCEGNLNNFESEVQCQRFCHGMGPIEVMSASIHNDDVFHGPEQSFQMRFSLSGSKIEDKERVTRALRSYLMDHFSLDRSELKDLSIREEDNSVHLLIQSHDAVIKTDRIAKEISSGKMTFDDGSSSYRANPHSFSSKQLAMDRPKSVGSTSTGSRMLYWGIMLVSILVGILVFTSIICVCAFFLCRREDSVSPRAFRGAPSTDVSSDGSDRGRDTGTHERRPHLGLLIQQPPASVLRVPNKGLPRHNSQPSLDREVPATLYY</sequence>
<dbReference type="GO" id="GO:0005615">
    <property type="term" value="C:extracellular space"/>
    <property type="evidence" value="ECO:0007669"/>
    <property type="project" value="TreeGrafter"/>
</dbReference>
<dbReference type="InterPro" id="IPR020901">
    <property type="entry name" value="Prtase_inh_Kunz-CS"/>
</dbReference>
<evidence type="ECO:0000256" key="4">
    <source>
        <dbReference type="SAM" id="MobiDB-lite"/>
    </source>
</evidence>
<keyword evidence="5" id="KW-1133">Transmembrane helix</keyword>
<evidence type="ECO:0000256" key="3">
    <source>
        <dbReference type="ARBA" id="ARBA00023157"/>
    </source>
</evidence>
<dbReference type="InterPro" id="IPR002223">
    <property type="entry name" value="Kunitz_BPTI"/>
</dbReference>
<feature type="region of interest" description="Disordered" evidence="4">
    <location>
        <begin position="256"/>
        <end position="280"/>
    </location>
</feature>
<dbReference type="InterPro" id="IPR050098">
    <property type="entry name" value="TFPI/VKTCI-like"/>
</dbReference>
<proteinExistence type="predicted"/>
<dbReference type="PROSITE" id="PS00280">
    <property type="entry name" value="BPTI_KUNITZ_1"/>
    <property type="match status" value="1"/>
</dbReference>
<evidence type="ECO:0000256" key="5">
    <source>
        <dbReference type="SAM" id="Phobius"/>
    </source>
</evidence>
<feature type="transmembrane region" description="Helical" evidence="5">
    <location>
        <begin position="174"/>
        <end position="202"/>
    </location>
</feature>
<name>A0AAV5TLR3_9BILA</name>
<organism evidence="7 8">
    <name type="scientific">Pristionchus entomophagus</name>
    <dbReference type="NCBI Taxonomy" id="358040"/>
    <lineage>
        <taxon>Eukaryota</taxon>
        <taxon>Metazoa</taxon>
        <taxon>Ecdysozoa</taxon>
        <taxon>Nematoda</taxon>
        <taxon>Chromadorea</taxon>
        <taxon>Rhabditida</taxon>
        <taxon>Rhabditina</taxon>
        <taxon>Diplogasteromorpha</taxon>
        <taxon>Diplogasteroidea</taxon>
        <taxon>Neodiplogasteridae</taxon>
        <taxon>Pristionchus</taxon>
    </lineage>
</organism>
<feature type="domain" description="BPTI/Kunitz inhibitor" evidence="6">
    <location>
        <begin position="1"/>
        <end position="37"/>
    </location>
</feature>